<name>A0A2Z6ZR01_9LAMI</name>
<proteinExistence type="predicted"/>
<reference evidence="1 2" key="1">
    <citation type="journal article" date="2015" name="Proc. Natl. Acad. Sci. U.S.A.">
        <title>The resurrection genome of Boea hygrometrica: A blueprint for survival of dehydration.</title>
        <authorList>
            <person name="Xiao L."/>
            <person name="Yang G."/>
            <person name="Zhang L."/>
            <person name="Yang X."/>
            <person name="Zhao S."/>
            <person name="Ji Z."/>
            <person name="Zhou Q."/>
            <person name="Hu M."/>
            <person name="Wang Y."/>
            <person name="Chen M."/>
            <person name="Xu Y."/>
            <person name="Jin H."/>
            <person name="Xiao X."/>
            <person name="Hu G."/>
            <person name="Bao F."/>
            <person name="Hu Y."/>
            <person name="Wan P."/>
            <person name="Li L."/>
            <person name="Deng X."/>
            <person name="Kuang T."/>
            <person name="Xiang C."/>
            <person name="Zhu J.K."/>
            <person name="Oliver M.J."/>
            <person name="He Y."/>
        </authorList>
    </citation>
    <scope>NUCLEOTIDE SEQUENCE [LARGE SCALE GENOMIC DNA]</scope>
    <source>
        <strain evidence="2">cv. XS01</strain>
    </source>
</reference>
<evidence type="ECO:0000313" key="2">
    <source>
        <dbReference type="Proteomes" id="UP000250235"/>
    </source>
</evidence>
<dbReference type="Proteomes" id="UP000250235">
    <property type="component" value="Unassembled WGS sequence"/>
</dbReference>
<gene>
    <name evidence="1" type="ORF">F511_47463</name>
</gene>
<protein>
    <submittedName>
        <fullName evidence="1">Triose phosphate/phosphate translocator, chloroplastic-like</fullName>
    </submittedName>
</protein>
<dbReference type="AlphaFoldDB" id="A0A2Z6ZR01"/>
<evidence type="ECO:0000313" key="1">
    <source>
        <dbReference type="EMBL" id="KZT75512.1"/>
    </source>
</evidence>
<organism evidence="1 2">
    <name type="scientific">Dorcoceras hygrometricum</name>
    <dbReference type="NCBI Taxonomy" id="472368"/>
    <lineage>
        <taxon>Eukaryota</taxon>
        <taxon>Viridiplantae</taxon>
        <taxon>Streptophyta</taxon>
        <taxon>Embryophyta</taxon>
        <taxon>Tracheophyta</taxon>
        <taxon>Spermatophyta</taxon>
        <taxon>Magnoliopsida</taxon>
        <taxon>eudicotyledons</taxon>
        <taxon>Gunneridae</taxon>
        <taxon>Pentapetalae</taxon>
        <taxon>asterids</taxon>
        <taxon>lamiids</taxon>
        <taxon>Lamiales</taxon>
        <taxon>Gesneriaceae</taxon>
        <taxon>Didymocarpoideae</taxon>
        <taxon>Trichosporeae</taxon>
        <taxon>Loxocarpinae</taxon>
        <taxon>Dorcoceras</taxon>
    </lineage>
</organism>
<keyword evidence="2" id="KW-1185">Reference proteome</keyword>
<accession>A0A2Z6ZR01</accession>
<sequence length="92" mass="9849">MSTRGSALVARWPRDGGCCYAQSVVPTVGGNGQNLRAIVARWRLADGCYVRRCPREFPSCIGRPCALPSERSVRPCVARCAGGGRRLTAAGR</sequence>
<dbReference type="EMBL" id="KV233249">
    <property type="protein sequence ID" value="KZT75512.1"/>
    <property type="molecule type" value="Genomic_DNA"/>
</dbReference>